<keyword evidence="2" id="KW-1185">Reference proteome</keyword>
<proteinExistence type="predicted"/>
<accession>A0A9P9E458</accession>
<gene>
    <name evidence="1" type="ORF">B0J11DRAFT_401866</name>
</gene>
<feature type="non-terminal residue" evidence="1">
    <location>
        <position position="1"/>
    </location>
</feature>
<dbReference type="OrthoDB" id="10066232at2759"/>
<evidence type="ECO:0000313" key="2">
    <source>
        <dbReference type="Proteomes" id="UP000700596"/>
    </source>
</evidence>
<protein>
    <submittedName>
        <fullName evidence="1">Uncharacterized protein</fullName>
    </submittedName>
</protein>
<reference evidence="1" key="1">
    <citation type="journal article" date="2021" name="Nat. Commun.">
        <title>Genetic determinants of endophytism in the Arabidopsis root mycobiome.</title>
        <authorList>
            <person name="Mesny F."/>
            <person name="Miyauchi S."/>
            <person name="Thiergart T."/>
            <person name="Pickel B."/>
            <person name="Atanasova L."/>
            <person name="Karlsson M."/>
            <person name="Huettel B."/>
            <person name="Barry K.W."/>
            <person name="Haridas S."/>
            <person name="Chen C."/>
            <person name="Bauer D."/>
            <person name="Andreopoulos W."/>
            <person name="Pangilinan J."/>
            <person name="LaButti K."/>
            <person name="Riley R."/>
            <person name="Lipzen A."/>
            <person name="Clum A."/>
            <person name="Drula E."/>
            <person name="Henrissat B."/>
            <person name="Kohler A."/>
            <person name="Grigoriev I.V."/>
            <person name="Martin F.M."/>
            <person name="Hacquard S."/>
        </authorList>
    </citation>
    <scope>NUCLEOTIDE SEQUENCE</scope>
    <source>
        <strain evidence="1">MPI-CAGE-CH-0243</strain>
    </source>
</reference>
<dbReference type="Proteomes" id="UP000700596">
    <property type="component" value="Unassembled WGS sequence"/>
</dbReference>
<name>A0A9P9E458_9PLEO</name>
<organism evidence="1 2">
    <name type="scientific">Dendryphion nanum</name>
    <dbReference type="NCBI Taxonomy" id="256645"/>
    <lineage>
        <taxon>Eukaryota</taxon>
        <taxon>Fungi</taxon>
        <taxon>Dikarya</taxon>
        <taxon>Ascomycota</taxon>
        <taxon>Pezizomycotina</taxon>
        <taxon>Dothideomycetes</taxon>
        <taxon>Pleosporomycetidae</taxon>
        <taxon>Pleosporales</taxon>
        <taxon>Torulaceae</taxon>
        <taxon>Dendryphion</taxon>
    </lineage>
</organism>
<comment type="caution">
    <text evidence="1">The sequence shown here is derived from an EMBL/GenBank/DDBJ whole genome shotgun (WGS) entry which is preliminary data.</text>
</comment>
<evidence type="ECO:0000313" key="1">
    <source>
        <dbReference type="EMBL" id="KAH7130386.1"/>
    </source>
</evidence>
<dbReference type="EMBL" id="JAGMWT010000004">
    <property type="protein sequence ID" value="KAH7130386.1"/>
    <property type="molecule type" value="Genomic_DNA"/>
</dbReference>
<sequence length="133" mass="15169">MGETPSYYSVDYYNNWKSKQRRRGPPRANFLAAATFIRNLLDGKKINWAAMGGLAMLCLGSRRDMPDMHIVYEDREFERIKTKLEADPRVKLPKGMNTLFASRVLIRTGPDYKDIGCTENLDVELILVPPGSN</sequence>
<dbReference type="AlphaFoldDB" id="A0A9P9E458"/>